<evidence type="ECO:0000313" key="3">
    <source>
        <dbReference type="Proteomes" id="UP001500359"/>
    </source>
</evidence>
<keyword evidence="3" id="KW-1185">Reference proteome</keyword>
<feature type="transmembrane region" description="Helical" evidence="1">
    <location>
        <begin position="93"/>
        <end position="113"/>
    </location>
</feature>
<evidence type="ECO:0000313" key="2">
    <source>
        <dbReference type="EMBL" id="GAA0852457.1"/>
    </source>
</evidence>
<dbReference type="Pfam" id="PF09842">
    <property type="entry name" value="DUF2069"/>
    <property type="match status" value="1"/>
</dbReference>
<dbReference type="RefSeq" id="WP_343855802.1">
    <property type="nucleotide sequence ID" value="NZ_BAAAFD010000001.1"/>
</dbReference>
<reference evidence="2 3" key="1">
    <citation type="journal article" date="2019" name="Int. J. Syst. Evol. Microbiol.">
        <title>The Global Catalogue of Microorganisms (GCM) 10K type strain sequencing project: providing services to taxonomists for standard genome sequencing and annotation.</title>
        <authorList>
            <consortium name="The Broad Institute Genomics Platform"/>
            <consortium name="The Broad Institute Genome Sequencing Center for Infectious Disease"/>
            <person name="Wu L."/>
            <person name="Ma J."/>
        </authorList>
    </citation>
    <scope>NUCLEOTIDE SEQUENCE [LARGE SCALE GENOMIC DNA]</scope>
    <source>
        <strain evidence="2 3">JCM 15896</strain>
    </source>
</reference>
<organism evidence="2 3">
    <name type="scientific">Aliiglaciecola litoralis</name>
    <dbReference type="NCBI Taxonomy" id="582857"/>
    <lineage>
        <taxon>Bacteria</taxon>
        <taxon>Pseudomonadati</taxon>
        <taxon>Pseudomonadota</taxon>
        <taxon>Gammaproteobacteria</taxon>
        <taxon>Alteromonadales</taxon>
        <taxon>Alteromonadaceae</taxon>
        <taxon>Aliiglaciecola</taxon>
    </lineage>
</organism>
<name>A0ABN1LCA1_9ALTE</name>
<keyword evidence="1" id="KW-0812">Transmembrane</keyword>
<proteinExistence type="predicted"/>
<feature type="transmembrane region" description="Helical" evidence="1">
    <location>
        <begin position="67"/>
        <end position="87"/>
    </location>
</feature>
<keyword evidence="1" id="KW-0472">Membrane</keyword>
<sequence length="141" mass="16157">MKLSTPFYRKLALSCLLLLIIWMPVWHLLLAEPTGRSVEFEWFLAAVWTLPLLLPLPGMIKGKPYTFAWANFIVMFYMIHGLTSIYAIENERWLAAIELLLCSGLFVGCILYARLRGKELGLGIPKLKADMAKEKAHFENQ</sequence>
<comment type="caution">
    <text evidence="2">The sequence shown here is derived from an EMBL/GenBank/DDBJ whole genome shotgun (WGS) entry which is preliminary data.</text>
</comment>
<keyword evidence="1" id="KW-1133">Transmembrane helix</keyword>
<feature type="transmembrane region" description="Helical" evidence="1">
    <location>
        <begin position="41"/>
        <end position="60"/>
    </location>
</feature>
<gene>
    <name evidence="2" type="ORF">GCM10009114_02470</name>
</gene>
<accession>A0ABN1LCA1</accession>
<evidence type="ECO:0000256" key="1">
    <source>
        <dbReference type="SAM" id="Phobius"/>
    </source>
</evidence>
<dbReference type="EMBL" id="BAAAFD010000001">
    <property type="protein sequence ID" value="GAA0852457.1"/>
    <property type="molecule type" value="Genomic_DNA"/>
</dbReference>
<dbReference type="Proteomes" id="UP001500359">
    <property type="component" value="Unassembled WGS sequence"/>
</dbReference>
<dbReference type="InterPro" id="IPR018643">
    <property type="entry name" value="DUF2069_membrane"/>
</dbReference>
<protein>
    <submittedName>
        <fullName evidence="2">DUF2069 domain-containing protein</fullName>
    </submittedName>
</protein>